<evidence type="ECO:0000256" key="24">
    <source>
        <dbReference type="SAM" id="SignalP"/>
    </source>
</evidence>
<feature type="chain" id="PRO_5029628776" description="Interleukin-1 receptor-like 1" evidence="24">
    <location>
        <begin position="18"/>
        <end position="571"/>
    </location>
</feature>
<evidence type="ECO:0000313" key="27">
    <source>
        <dbReference type="EMBL" id="KAF6447081.1"/>
    </source>
</evidence>
<dbReference type="SMART" id="SM00409">
    <property type="entry name" value="IG"/>
    <property type="match status" value="3"/>
</dbReference>
<accession>A0A7J8FHP7</accession>
<dbReference type="PRINTS" id="PR01537">
    <property type="entry name" value="INTRLKN1R1F"/>
</dbReference>
<gene>
    <name evidence="27" type="ORF">HJG63_006699</name>
</gene>
<keyword evidence="17" id="KW-0325">Glycoprotein</keyword>
<evidence type="ECO:0000256" key="19">
    <source>
        <dbReference type="ARBA" id="ARBA00053357"/>
    </source>
</evidence>
<dbReference type="GO" id="GO:0005576">
    <property type="term" value="C:extracellular region"/>
    <property type="evidence" value="ECO:0007669"/>
    <property type="project" value="UniProtKB-SubCell"/>
</dbReference>
<evidence type="ECO:0000256" key="18">
    <source>
        <dbReference type="ARBA" id="ARBA00023319"/>
    </source>
</evidence>
<comment type="subcellular location">
    <subcellularLocation>
        <location evidence="1">Cell membrane</location>
        <topology evidence="1">Single-pass type I membrane protein</topology>
    </subcellularLocation>
    <subcellularLocation>
        <location evidence="2">Secreted</location>
    </subcellularLocation>
</comment>
<dbReference type="InterPro" id="IPR015621">
    <property type="entry name" value="IL-1_rcpt_fam"/>
</dbReference>
<dbReference type="SMART" id="SM00255">
    <property type="entry name" value="TIR"/>
    <property type="match status" value="1"/>
</dbReference>
<dbReference type="InterPro" id="IPR013151">
    <property type="entry name" value="Immunoglobulin_dom"/>
</dbReference>
<keyword evidence="13" id="KW-0520">NAD</keyword>
<feature type="domain" description="Ig-like" evidence="26">
    <location>
        <begin position="14"/>
        <end position="101"/>
    </location>
</feature>
<feature type="domain" description="Ig-like" evidence="26">
    <location>
        <begin position="107"/>
        <end position="195"/>
    </location>
</feature>
<evidence type="ECO:0000256" key="14">
    <source>
        <dbReference type="ARBA" id="ARBA00023136"/>
    </source>
</evidence>
<evidence type="ECO:0000256" key="1">
    <source>
        <dbReference type="ARBA" id="ARBA00004251"/>
    </source>
</evidence>
<dbReference type="InterPro" id="IPR004074">
    <property type="entry name" value="IL-1_rcpt_I/II-typ"/>
</dbReference>
<evidence type="ECO:0000256" key="20">
    <source>
        <dbReference type="ARBA" id="ARBA00053718"/>
    </source>
</evidence>
<comment type="similarity">
    <text evidence="3">Belongs to the interleukin-1 receptor family.</text>
</comment>
<keyword evidence="8 24" id="KW-0732">Signal</keyword>
<dbReference type="OrthoDB" id="6132459at2759"/>
<evidence type="ECO:0000256" key="10">
    <source>
        <dbReference type="ARBA" id="ARBA00022801"/>
    </source>
</evidence>
<evidence type="ECO:0000256" key="2">
    <source>
        <dbReference type="ARBA" id="ARBA00004613"/>
    </source>
</evidence>
<dbReference type="FunFam" id="2.60.40.10:FF:000284">
    <property type="entry name" value="interleukin-1 receptor accessory protein-like 1"/>
    <property type="match status" value="1"/>
</dbReference>
<dbReference type="Gene3D" id="2.60.40.10">
    <property type="entry name" value="Immunoglobulins"/>
    <property type="match status" value="3"/>
</dbReference>
<evidence type="ECO:0000256" key="6">
    <source>
        <dbReference type="ARBA" id="ARBA00022525"/>
    </source>
</evidence>
<evidence type="ECO:0000256" key="4">
    <source>
        <dbReference type="ARBA" id="ARBA00022475"/>
    </source>
</evidence>
<dbReference type="InterPro" id="IPR000157">
    <property type="entry name" value="TIR_dom"/>
</dbReference>
<evidence type="ECO:0000313" key="28">
    <source>
        <dbReference type="Proteomes" id="UP000593571"/>
    </source>
</evidence>
<keyword evidence="28" id="KW-1185">Reference proteome</keyword>
<keyword evidence="4" id="KW-1003">Cell membrane</keyword>
<name>A0A7J8FHP7_ROUAE</name>
<dbReference type="PANTHER" id="PTHR11890">
    <property type="entry name" value="INTERLEUKIN-1 RECEPTOR FAMILY MEMBER"/>
    <property type="match status" value="1"/>
</dbReference>
<evidence type="ECO:0000256" key="15">
    <source>
        <dbReference type="ARBA" id="ARBA00023157"/>
    </source>
</evidence>
<feature type="domain" description="TIR" evidence="25">
    <location>
        <begin position="372"/>
        <end position="532"/>
    </location>
</feature>
<evidence type="ECO:0000256" key="13">
    <source>
        <dbReference type="ARBA" id="ARBA00023027"/>
    </source>
</evidence>
<comment type="function">
    <text evidence="19">Inhibits IL-33 signaling.</text>
</comment>
<evidence type="ECO:0000256" key="21">
    <source>
        <dbReference type="ARBA" id="ARBA00069773"/>
    </source>
</evidence>
<dbReference type="GO" id="GO:0005886">
    <property type="term" value="C:plasma membrane"/>
    <property type="evidence" value="ECO:0007669"/>
    <property type="project" value="UniProtKB-SubCell"/>
</dbReference>
<evidence type="ECO:0000256" key="8">
    <source>
        <dbReference type="ARBA" id="ARBA00022729"/>
    </source>
</evidence>
<keyword evidence="16 27" id="KW-0675">Receptor</keyword>
<organism evidence="27 28">
    <name type="scientific">Rousettus aegyptiacus</name>
    <name type="common">Egyptian fruit bat</name>
    <name type="synonym">Pteropus aegyptiacus</name>
    <dbReference type="NCBI Taxonomy" id="9407"/>
    <lineage>
        <taxon>Eukaryota</taxon>
        <taxon>Metazoa</taxon>
        <taxon>Chordata</taxon>
        <taxon>Craniata</taxon>
        <taxon>Vertebrata</taxon>
        <taxon>Euteleostomi</taxon>
        <taxon>Mammalia</taxon>
        <taxon>Eutheria</taxon>
        <taxon>Laurasiatheria</taxon>
        <taxon>Chiroptera</taxon>
        <taxon>Yinpterochiroptera</taxon>
        <taxon>Pteropodoidea</taxon>
        <taxon>Pteropodidae</taxon>
        <taxon>Rousettinae</taxon>
        <taxon>Rousettus</taxon>
    </lineage>
</organism>
<dbReference type="GO" id="GO:0002113">
    <property type="term" value="F:interleukin-33 binding"/>
    <property type="evidence" value="ECO:0007669"/>
    <property type="project" value="TreeGrafter"/>
</dbReference>
<evidence type="ECO:0000259" key="26">
    <source>
        <dbReference type="PROSITE" id="PS50835"/>
    </source>
</evidence>
<keyword evidence="11" id="KW-0832">Ubl conjugation</keyword>
<dbReference type="SUPFAM" id="SSF48726">
    <property type="entry name" value="Immunoglobulin"/>
    <property type="match status" value="3"/>
</dbReference>
<dbReference type="Gene3D" id="3.40.50.10140">
    <property type="entry name" value="Toll/interleukin-1 receptor homology (TIR) domain"/>
    <property type="match status" value="1"/>
</dbReference>
<dbReference type="Pfam" id="PF01582">
    <property type="entry name" value="TIR"/>
    <property type="match status" value="1"/>
</dbReference>
<dbReference type="FunFam" id="2.60.40.10:FF:000188">
    <property type="entry name" value="Interleukin-1 receptor accessory protein-like 1"/>
    <property type="match status" value="1"/>
</dbReference>
<dbReference type="SUPFAM" id="SSF52200">
    <property type="entry name" value="Toll/Interleukin receptor TIR domain"/>
    <property type="match status" value="1"/>
</dbReference>
<keyword evidence="5" id="KW-1017">Isopeptide bond</keyword>
<dbReference type="InterPro" id="IPR013783">
    <property type="entry name" value="Ig-like_fold"/>
</dbReference>
<evidence type="ECO:0000256" key="22">
    <source>
        <dbReference type="SAM" id="MobiDB-lite"/>
    </source>
</evidence>
<dbReference type="FunFam" id="2.60.40.10:FF:001471">
    <property type="entry name" value="interleukin-1 receptor-like 1 isoform X3"/>
    <property type="match status" value="1"/>
</dbReference>
<dbReference type="PROSITE" id="PS50104">
    <property type="entry name" value="TIR"/>
    <property type="match status" value="1"/>
</dbReference>
<evidence type="ECO:0000256" key="16">
    <source>
        <dbReference type="ARBA" id="ARBA00023170"/>
    </source>
</evidence>
<evidence type="ECO:0000256" key="9">
    <source>
        <dbReference type="ARBA" id="ARBA00022737"/>
    </source>
</evidence>
<keyword evidence="10" id="KW-0378">Hydrolase</keyword>
<dbReference type="PROSITE" id="PS50835">
    <property type="entry name" value="IG_LIKE"/>
    <property type="match status" value="3"/>
</dbReference>
<keyword evidence="12 23" id="KW-1133">Transmembrane helix</keyword>
<evidence type="ECO:0000256" key="17">
    <source>
        <dbReference type="ARBA" id="ARBA00023180"/>
    </source>
</evidence>
<evidence type="ECO:0000256" key="5">
    <source>
        <dbReference type="ARBA" id="ARBA00022499"/>
    </source>
</evidence>
<dbReference type="GO" id="GO:0016787">
    <property type="term" value="F:hydrolase activity"/>
    <property type="evidence" value="ECO:0007669"/>
    <property type="project" value="UniProtKB-KW"/>
</dbReference>
<keyword evidence="7 23" id="KW-0812">Transmembrane</keyword>
<feature type="transmembrane region" description="Helical" evidence="23">
    <location>
        <begin position="327"/>
        <end position="351"/>
    </location>
</feature>
<dbReference type="PRINTS" id="PR01536">
    <property type="entry name" value="INTRLKN1R12F"/>
</dbReference>
<feature type="region of interest" description="Disordered" evidence="22">
    <location>
        <begin position="535"/>
        <end position="571"/>
    </location>
</feature>
<evidence type="ECO:0000256" key="11">
    <source>
        <dbReference type="ARBA" id="ARBA00022843"/>
    </source>
</evidence>
<keyword evidence="9" id="KW-0677">Repeat</keyword>
<reference evidence="27 28" key="1">
    <citation type="journal article" date="2020" name="Nature">
        <title>Six reference-quality genomes reveal evolution of bat adaptations.</title>
        <authorList>
            <person name="Jebb D."/>
            <person name="Huang Z."/>
            <person name="Pippel M."/>
            <person name="Hughes G.M."/>
            <person name="Lavrichenko K."/>
            <person name="Devanna P."/>
            <person name="Winkler S."/>
            <person name="Jermiin L.S."/>
            <person name="Skirmuntt E.C."/>
            <person name="Katzourakis A."/>
            <person name="Burkitt-Gray L."/>
            <person name="Ray D.A."/>
            <person name="Sullivan K.A.M."/>
            <person name="Roscito J.G."/>
            <person name="Kirilenko B.M."/>
            <person name="Davalos L.M."/>
            <person name="Corthals A.P."/>
            <person name="Power M.L."/>
            <person name="Jones G."/>
            <person name="Ransome R.D."/>
            <person name="Dechmann D.K.N."/>
            <person name="Locatelli A.G."/>
            <person name="Puechmaille S.J."/>
            <person name="Fedrigo O."/>
            <person name="Jarvis E.D."/>
            <person name="Hiller M."/>
            <person name="Vernes S.C."/>
            <person name="Myers E.W."/>
            <person name="Teeling E.C."/>
        </authorList>
    </citation>
    <scope>NUCLEOTIDE SEQUENCE [LARGE SCALE GENOMIC DNA]</scope>
    <source>
        <strain evidence="27">MRouAeg1</strain>
        <tissue evidence="27">Muscle</tissue>
    </source>
</reference>
<proteinExistence type="inferred from homology"/>
<evidence type="ECO:0000256" key="12">
    <source>
        <dbReference type="ARBA" id="ARBA00022989"/>
    </source>
</evidence>
<comment type="caution">
    <text evidence="27">The sequence shown here is derived from an EMBL/GenBank/DDBJ whole genome shotgun (WGS) entry which is preliminary data.</text>
</comment>
<dbReference type="Proteomes" id="UP000593571">
    <property type="component" value="Unassembled WGS sequence"/>
</dbReference>
<feature type="domain" description="Ig-like" evidence="26">
    <location>
        <begin position="210"/>
        <end position="317"/>
    </location>
</feature>
<keyword evidence="6" id="KW-0964">Secreted</keyword>
<dbReference type="EMBL" id="JACASE010000007">
    <property type="protein sequence ID" value="KAF6447081.1"/>
    <property type="molecule type" value="Genomic_DNA"/>
</dbReference>
<dbReference type="AlphaFoldDB" id="A0A7J8FHP7"/>
<dbReference type="CDD" id="cd05757">
    <property type="entry name" value="Ig2_IL1R-like"/>
    <property type="match status" value="1"/>
</dbReference>
<comment type="function">
    <text evidence="20">Receptor for interleukin-33 (IL-33) which plays crucial roles in innate and adaptive immunity, contributing to tissue homeostasis and responses to environmental stresses together with coreceptor IL1RAP. Its stimulation recruits MYD88, IRAK1, IRAK4, and TRAF6, followed by phosphorylation of MAPK3/ERK1 and/or MAPK1/ERK2, MAPK14, and MAPK8. Possibly involved in helper T-cell function. Upon tissue injury, induces UCP2-dependent mitochondrial rewiring that attenuates the generation of reactive oxygen species and preserves the integrity of Krebs cycle required for persistent production of itaconate and subsequent GATA3-dependent differentiation of inflammation-resolving alternatively activated macrophages.</text>
</comment>
<dbReference type="GO" id="GO:0004908">
    <property type="term" value="F:interleukin-1 receptor activity"/>
    <property type="evidence" value="ECO:0007669"/>
    <property type="project" value="InterPro"/>
</dbReference>
<dbReference type="Pfam" id="PF13927">
    <property type="entry name" value="Ig_3"/>
    <property type="match status" value="1"/>
</dbReference>
<evidence type="ECO:0000256" key="23">
    <source>
        <dbReference type="SAM" id="Phobius"/>
    </source>
</evidence>
<dbReference type="InterPro" id="IPR003599">
    <property type="entry name" value="Ig_sub"/>
</dbReference>
<dbReference type="InterPro" id="IPR035897">
    <property type="entry name" value="Toll_tir_struct_dom_sf"/>
</dbReference>
<evidence type="ECO:0000259" key="25">
    <source>
        <dbReference type="PROSITE" id="PS50104"/>
    </source>
</evidence>
<keyword evidence="18" id="KW-0393">Immunoglobulin domain</keyword>
<protein>
    <recommendedName>
        <fullName evidence="21">Interleukin-1 receptor-like 1</fullName>
    </recommendedName>
</protein>
<dbReference type="InterPro" id="IPR036179">
    <property type="entry name" value="Ig-like_dom_sf"/>
</dbReference>
<feature type="signal peptide" evidence="24">
    <location>
        <begin position="1"/>
        <end position="17"/>
    </location>
</feature>
<dbReference type="InterPro" id="IPR003598">
    <property type="entry name" value="Ig_sub2"/>
</dbReference>
<sequence>MRLWVLAILSFLSPSTAGNKLSWGLENEALIIRCPGQRKSSYSVDWYYSETDTKITTQKGNRVFASGGHLKLLPAQVNDSGIYTCVTRSPTFNKTGYVNVTIYKKQPGCNISDDLMYSTTFGSEKNSRINCPTISLYNLTAPVEWFKNCKILQGPRYYKQGTYLLIDNATSKDSGDYTCRFTHNENGVNYIVTATRSFTVKDKKGFSSFPVIIAPPQNETQDVEIGKTAYITCSACFGKGSQLLAAVRWWVNDSKVENLSNPRIQEEQEQNQSSSNDLTCQSIVLRIADVREEDLSLKYECLALNSPGWTKRRVTLRKKPIDHQSTYYILAGFGTLLMLINIMMIMLKVFWIEVTLFWRDTARPYKTRNDGKIYDAYVIYPRTHKDNPEVISSVEYFVHQILPDVLENKCGYNLCIYGRDLLPGEDAATEVETNIQKSRRHIFILTPQILHSKEFAYEQEIALHSALIHNDSKAILIEMEALSEPGGLQVTEMQDSLRHLMKVQGTIKWRDDHVANKRSLNSKFWKHVRYHMPVPNKPPRKPSHLASLSAQGPPCLRGHVDKPDSVYVNTS</sequence>
<dbReference type="PANTHER" id="PTHR11890:SF7">
    <property type="entry name" value="INTERLEUKIN-1 RECEPTOR-LIKE 1"/>
    <property type="match status" value="1"/>
</dbReference>
<keyword evidence="15" id="KW-1015">Disulfide bond</keyword>
<dbReference type="Pfam" id="PF00047">
    <property type="entry name" value="ig"/>
    <property type="match status" value="1"/>
</dbReference>
<evidence type="ECO:0000256" key="7">
    <source>
        <dbReference type="ARBA" id="ARBA00022692"/>
    </source>
</evidence>
<keyword evidence="14 23" id="KW-0472">Membrane</keyword>
<dbReference type="FunFam" id="3.40.50.10140:FF:000002">
    <property type="entry name" value="Interleukin 1 receptor accessory protein"/>
    <property type="match status" value="1"/>
</dbReference>
<dbReference type="SMART" id="SM00408">
    <property type="entry name" value="IGc2"/>
    <property type="match status" value="2"/>
</dbReference>
<evidence type="ECO:0000256" key="3">
    <source>
        <dbReference type="ARBA" id="ARBA00009752"/>
    </source>
</evidence>
<dbReference type="InterPro" id="IPR007110">
    <property type="entry name" value="Ig-like_dom"/>
</dbReference>